<evidence type="ECO:0000256" key="2">
    <source>
        <dbReference type="ARBA" id="ARBA00023125"/>
    </source>
</evidence>
<proteinExistence type="predicted"/>
<dbReference type="PROSITE" id="PS50977">
    <property type="entry name" value="HTH_TETR_2"/>
    <property type="match status" value="1"/>
</dbReference>
<keyword evidence="2 4" id="KW-0238">DNA-binding</keyword>
<dbReference type="PANTHER" id="PTHR47506">
    <property type="entry name" value="TRANSCRIPTIONAL REGULATORY PROTEIN"/>
    <property type="match status" value="1"/>
</dbReference>
<organism evidence="6 7">
    <name type="scientific">Ruegeria spongiae</name>
    <dbReference type="NCBI Taxonomy" id="2942209"/>
    <lineage>
        <taxon>Bacteria</taxon>
        <taxon>Pseudomonadati</taxon>
        <taxon>Pseudomonadota</taxon>
        <taxon>Alphaproteobacteria</taxon>
        <taxon>Rhodobacterales</taxon>
        <taxon>Roseobacteraceae</taxon>
        <taxon>Ruegeria</taxon>
    </lineage>
</organism>
<keyword evidence="7" id="KW-1185">Reference proteome</keyword>
<evidence type="ECO:0000256" key="1">
    <source>
        <dbReference type="ARBA" id="ARBA00023015"/>
    </source>
</evidence>
<dbReference type="EMBL" id="JAMFMB010000002">
    <property type="protein sequence ID" value="MCL6282317.1"/>
    <property type="molecule type" value="Genomic_DNA"/>
</dbReference>
<name>A0ABT0PYR3_9RHOB</name>
<dbReference type="Pfam" id="PF21993">
    <property type="entry name" value="TetR_C_13_2"/>
    <property type="match status" value="1"/>
</dbReference>
<dbReference type="PANTHER" id="PTHR47506:SF3">
    <property type="entry name" value="HTH-TYPE TRANSCRIPTIONAL REGULATOR LMRA"/>
    <property type="match status" value="1"/>
</dbReference>
<evidence type="ECO:0000313" key="7">
    <source>
        <dbReference type="Proteomes" id="UP001203880"/>
    </source>
</evidence>
<dbReference type="InterPro" id="IPR054156">
    <property type="entry name" value="YxaF_TetR_C"/>
</dbReference>
<evidence type="ECO:0000313" key="6">
    <source>
        <dbReference type="EMBL" id="MCL6282317.1"/>
    </source>
</evidence>
<reference evidence="6" key="1">
    <citation type="submission" date="2022-05" db="EMBL/GenBank/DDBJ databases">
        <authorList>
            <person name="Park J.-S."/>
        </authorList>
    </citation>
    <scope>NUCLEOTIDE SEQUENCE</scope>
    <source>
        <strain evidence="6">2012CJ41-6</strain>
    </source>
</reference>
<comment type="caution">
    <text evidence="6">The sequence shown here is derived from an EMBL/GenBank/DDBJ whole genome shotgun (WGS) entry which is preliminary data.</text>
</comment>
<evidence type="ECO:0000256" key="3">
    <source>
        <dbReference type="ARBA" id="ARBA00023163"/>
    </source>
</evidence>
<gene>
    <name evidence="6" type="ORF">M3P21_02150</name>
</gene>
<protein>
    <submittedName>
        <fullName evidence="6">TetR/AcrR family transcriptional regulator</fullName>
    </submittedName>
</protein>
<evidence type="ECO:0000259" key="5">
    <source>
        <dbReference type="PROSITE" id="PS50977"/>
    </source>
</evidence>
<feature type="domain" description="HTH tetR-type" evidence="5">
    <location>
        <begin position="1"/>
        <end position="61"/>
    </location>
</feature>
<feature type="DNA-binding region" description="H-T-H motif" evidence="4">
    <location>
        <begin position="24"/>
        <end position="43"/>
    </location>
</feature>
<dbReference type="SUPFAM" id="SSF48498">
    <property type="entry name" value="Tetracyclin repressor-like, C-terminal domain"/>
    <property type="match status" value="1"/>
</dbReference>
<evidence type="ECO:0000256" key="4">
    <source>
        <dbReference type="PROSITE-ProRule" id="PRU00335"/>
    </source>
</evidence>
<dbReference type="InterPro" id="IPR036271">
    <property type="entry name" value="Tet_transcr_reg_TetR-rel_C_sf"/>
</dbReference>
<dbReference type="InterPro" id="IPR001647">
    <property type="entry name" value="HTH_TetR"/>
</dbReference>
<keyword evidence="1" id="KW-0805">Transcription regulation</keyword>
<dbReference type="InterPro" id="IPR009057">
    <property type="entry name" value="Homeodomain-like_sf"/>
</dbReference>
<dbReference type="SUPFAM" id="SSF46689">
    <property type="entry name" value="Homeodomain-like"/>
    <property type="match status" value="1"/>
</dbReference>
<dbReference type="Pfam" id="PF00440">
    <property type="entry name" value="TetR_N"/>
    <property type="match status" value="1"/>
</dbReference>
<accession>A0ABT0PYR3</accession>
<keyword evidence="3" id="KW-0804">Transcription</keyword>
<sequence length="187" mass="20267">MPTKDRLIRTAAELFRRSGYNGVGLNELLTAANAPKGSLYHHFPNGKPDLALAAANWASDRMLRMIAAAYEPASSFAEGTQVLCARLADIFDHSGKWDGCPISSTLFEGPDNEAFRTHAAHLYEGWISEATQHAKRLGVEAPQATAEEFFMLIQGAWQLSRSRRSSAPLRALPTIVRRGVGSGGGIS</sequence>
<dbReference type="Gene3D" id="1.10.357.10">
    <property type="entry name" value="Tetracycline Repressor, domain 2"/>
    <property type="match status" value="1"/>
</dbReference>
<dbReference type="RefSeq" id="WP_249706435.1">
    <property type="nucleotide sequence ID" value="NZ_JAMFMB010000002.1"/>
</dbReference>
<dbReference type="Proteomes" id="UP001203880">
    <property type="component" value="Unassembled WGS sequence"/>
</dbReference>